<reference evidence="6" key="1">
    <citation type="submission" date="2020-03" db="EMBL/GenBank/DDBJ databases">
        <title>Hybrid Assembly of Korean Phytophthora infestans isolates.</title>
        <authorList>
            <person name="Prokchorchik M."/>
            <person name="Lee Y."/>
            <person name="Seo J."/>
            <person name="Cho J.-H."/>
            <person name="Park Y.-E."/>
            <person name="Jang D.-C."/>
            <person name="Im J.-S."/>
            <person name="Choi J.-G."/>
            <person name="Park H.-J."/>
            <person name="Lee G.-B."/>
            <person name="Lee Y.-G."/>
            <person name="Hong S.-Y."/>
            <person name="Cho K."/>
            <person name="Sohn K.H."/>
        </authorList>
    </citation>
    <scope>NUCLEOTIDE SEQUENCE</scope>
    <source>
        <strain evidence="6">KR_2_A2</strain>
    </source>
</reference>
<evidence type="ECO:0000313" key="7">
    <source>
        <dbReference type="Proteomes" id="UP000704712"/>
    </source>
</evidence>
<dbReference type="Gene3D" id="3.40.395.10">
    <property type="entry name" value="Adenoviral Proteinase, Chain A"/>
    <property type="match status" value="1"/>
</dbReference>
<evidence type="ECO:0000259" key="5">
    <source>
        <dbReference type="PROSITE" id="PS50600"/>
    </source>
</evidence>
<dbReference type="PROSITE" id="PS50600">
    <property type="entry name" value="ULP_PROTEASE"/>
    <property type="match status" value="1"/>
</dbReference>
<comment type="similarity">
    <text evidence="1">Belongs to the peptidase C48 family.</text>
</comment>
<accession>A0A8S9UWJ0</accession>
<proteinExistence type="inferred from homology"/>
<dbReference type="InterPro" id="IPR003653">
    <property type="entry name" value="Peptidase_C48_C"/>
</dbReference>
<dbReference type="EMBL" id="JAACNO010001006">
    <property type="protein sequence ID" value="KAF4143494.1"/>
    <property type="molecule type" value="Genomic_DNA"/>
</dbReference>
<name>A0A8S9UWJ0_PHYIN</name>
<dbReference type="GO" id="GO:0008234">
    <property type="term" value="F:cysteine-type peptidase activity"/>
    <property type="evidence" value="ECO:0007669"/>
    <property type="project" value="InterPro"/>
</dbReference>
<evidence type="ECO:0000256" key="4">
    <source>
        <dbReference type="SAM" id="MobiDB-lite"/>
    </source>
</evidence>
<keyword evidence="3" id="KW-0378">Hydrolase</keyword>
<comment type="caution">
    <text evidence="6">The sequence shown here is derived from an EMBL/GenBank/DDBJ whole genome shotgun (WGS) entry which is preliminary data.</text>
</comment>
<evidence type="ECO:0000256" key="1">
    <source>
        <dbReference type="ARBA" id="ARBA00005234"/>
    </source>
</evidence>
<feature type="compositionally biased region" description="Polar residues" evidence="4">
    <location>
        <begin position="132"/>
        <end position="154"/>
    </location>
</feature>
<protein>
    <submittedName>
        <fullName evidence="6">Ulp1 protease family C-terminal catalytic domain-containing protein</fullName>
    </submittedName>
</protein>
<dbReference type="GO" id="GO:0006508">
    <property type="term" value="P:proteolysis"/>
    <property type="evidence" value="ECO:0007669"/>
    <property type="project" value="UniProtKB-KW"/>
</dbReference>
<keyword evidence="2 6" id="KW-0645">Protease</keyword>
<dbReference type="Proteomes" id="UP000704712">
    <property type="component" value="Unassembled WGS sequence"/>
</dbReference>
<feature type="domain" description="Ubiquitin-like protease family profile" evidence="5">
    <location>
        <begin position="418"/>
        <end position="584"/>
    </location>
</feature>
<organism evidence="6 7">
    <name type="scientific">Phytophthora infestans</name>
    <name type="common">Potato late blight agent</name>
    <name type="synonym">Botrytis infestans</name>
    <dbReference type="NCBI Taxonomy" id="4787"/>
    <lineage>
        <taxon>Eukaryota</taxon>
        <taxon>Sar</taxon>
        <taxon>Stramenopiles</taxon>
        <taxon>Oomycota</taxon>
        <taxon>Peronosporomycetes</taxon>
        <taxon>Peronosporales</taxon>
        <taxon>Peronosporaceae</taxon>
        <taxon>Phytophthora</taxon>
    </lineage>
</organism>
<dbReference type="SUPFAM" id="SSF54001">
    <property type="entry name" value="Cysteine proteinases"/>
    <property type="match status" value="1"/>
</dbReference>
<evidence type="ECO:0000313" key="6">
    <source>
        <dbReference type="EMBL" id="KAF4143494.1"/>
    </source>
</evidence>
<dbReference type="AlphaFoldDB" id="A0A8S9UWJ0"/>
<evidence type="ECO:0000256" key="3">
    <source>
        <dbReference type="ARBA" id="ARBA00022801"/>
    </source>
</evidence>
<gene>
    <name evidence="6" type="ORF">GN958_ATG07227</name>
</gene>
<feature type="region of interest" description="Disordered" evidence="4">
    <location>
        <begin position="132"/>
        <end position="157"/>
    </location>
</feature>
<dbReference type="InterPro" id="IPR038765">
    <property type="entry name" value="Papain-like_cys_pep_sf"/>
</dbReference>
<evidence type="ECO:0000256" key="2">
    <source>
        <dbReference type="ARBA" id="ARBA00022670"/>
    </source>
</evidence>
<dbReference type="Pfam" id="PF02902">
    <property type="entry name" value="Peptidase_C48"/>
    <property type="match status" value="1"/>
</dbReference>
<sequence>MFLRRQQDGTRSTIPYNSVPARWLIAEEEDDNDEAEDTVPNFTVKDVEAPSTRVLNHNEKYRAGIAVCQKIAEVISDKGSRSFHKWINYLTKVESLARLDGAVPDLSETTMTLTVGEQVTNSPQIGEQVTNSPLVSEKVTNSPDVSEEVTSSPDVSEEVTKSSVVVANCDDIGESIANSVDAGTPGSKVIVPQVNGNGECASSSLGIGDIATNSVSDTTRTTRRRLDMASENTGAVKTPIILLNPASNPAGRPKEKKATKKAKARKELQETKALSKQLTTVGAITLTTLREYVDQKKLSLASIDPVFSAIRPMFGGAIYKRPKARLKRRGEELQVETNIRLPPTLGEIGVHILGVGVFSLQDVNTMKEWHTLSKRIKNTRDLIKWLQSKPENGVQQSILSTLPTLNMYSAFKSRIAETIVQFQDLTRFAGENWLCDGCIFVAALHAVKQAQPIGKNRGGVTEVLVVDSVFLGFELEVDQKRLIDTDKHILNKGDTGRIVCFPVNISVDVPHWCAAIVDFRSCSIWIYDPKQKLDYIDEVERIMKSYVVPLIDPALKFRFKYSSSWLQKDGYNCGVLIVKWFETYLKVAMSTKQQEDLRALTPEQIPEKDIEECRYKMFETIWLDIFDN</sequence>